<dbReference type="AlphaFoldDB" id="A0A921R7P5"/>
<organism evidence="1 2">
    <name type="scientific">Sorghum bicolor</name>
    <name type="common">Sorghum</name>
    <name type="synonym">Sorghum vulgare</name>
    <dbReference type="NCBI Taxonomy" id="4558"/>
    <lineage>
        <taxon>Eukaryota</taxon>
        <taxon>Viridiplantae</taxon>
        <taxon>Streptophyta</taxon>
        <taxon>Embryophyta</taxon>
        <taxon>Tracheophyta</taxon>
        <taxon>Spermatophyta</taxon>
        <taxon>Magnoliopsida</taxon>
        <taxon>Liliopsida</taxon>
        <taxon>Poales</taxon>
        <taxon>Poaceae</taxon>
        <taxon>PACMAD clade</taxon>
        <taxon>Panicoideae</taxon>
        <taxon>Andropogonodae</taxon>
        <taxon>Andropogoneae</taxon>
        <taxon>Sorghinae</taxon>
        <taxon>Sorghum</taxon>
    </lineage>
</organism>
<reference evidence="1" key="2">
    <citation type="submission" date="2020-10" db="EMBL/GenBank/DDBJ databases">
        <authorList>
            <person name="Cooper E.A."/>
            <person name="Brenton Z.W."/>
            <person name="Flinn B.S."/>
            <person name="Jenkins J."/>
            <person name="Shu S."/>
            <person name="Flowers D."/>
            <person name="Luo F."/>
            <person name="Wang Y."/>
            <person name="Xia P."/>
            <person name="Barry K."/>
            <person name="Daum C."/>
            <person name="Lipzen A."/>
            <person name="Yoshinaga Y."/>
            <person name="Schmutz J."/>
            <person name="Saski C."/>
            <person name="Vermerris W."/>
            <person name="Kresovich S."/>
        </authorList>
    </citation>
    <scope>NUCLEOTIDE SEQUENCE</scope>
</reference>
<reference evidence="1" key="1">
    <citation type="journal article" date="2019" name="BMC Genomics">
        <title>A new reference genome for Sorghum bicolor reveals high levels of sequence similarity between sweet and grain genotypes: implications for the genetics of sugar metabolism.</title>
        <authorList>
            <person name="Cooper E.A."/>
            <person name="Brenton Z.W."/>
            <person name="Flinn B.S."/>
            <person name="Jenkins J."/>
            <person name="Shu S."/>
            <person name="Flowers D."/>
            <person name="Luo F."/>
            <person name="Wang Y."/>
            <person name="Xia P."/>
            <person name="Barry K."/>
            <person name="Daum C."/>
            <person name="Lipzen A."/>
            <person name="Yoshinaga Y."/>
            <person name="Schmutz J."/>
            <person name="Saski C."/>
            <person name="Vermerris W."/>
            <person name="Kresovich S."/>
        </authorList>
    </citation>
    <scope>NUCLEOTIDE SEQUENCE</scope>
</reference>
<dbReference type="Proteomes" id="UP000807115">
    <property type="component" value="Chromosome 4"/>
</dbReference>
<protein>
    <submittedName>
        <fullName evidence="1">Uncharacterized protein</fullName>
    </submittedName>
</protein>
<sequence>MSGEFLRATAAETSTSAFPFADDRGGLFRCRLLHLLEGKVLPCLSDSFLPPACKCIVDQIGDGLRTFSFFFRCSTLFKSRI</sequence>
<proteinExistence type="predicted"/>
<accession>A0A921R7P5</accession>
<evidence type="ECO:0000313" key="2">
    <source>
        <dbReference type="Proteomes" id="UP000807115"/>
    </source>
</evidence>
<name>A0A921R7P5_SORBI</name>
<comment type="caution">
    <text evidence="1">The sequence shown here is derived from an EMBL/GenBank/DDBJ whole genome shotgun (WGS) entry which is preliminary data.</text>
</comment>
<dbReference type="EMBL" id="CM027683">
    <property type="protein sequence ID" value="KAG0535156.1"/>
    <property type="molecule type" value="Genomic_DNA"/>
</dbReference>
<gene>
    <name evidence="1" type="ORF">BDA96_04G342100</name>
</gene>
<evidence type="ECO:0000313" key="1">
    <source>
        <dbReference type="EMBL" id="KAG0535156.1"/>
    </source>
</evidence>